<dbReference type="InterPro" id="IPR000868">
    <property type="entry name" value="Isochorismatase-like_dom"/>
</dbReference>
<feature type="domain" description="Isochorismatase-like" evidence="2">
    <location>
        <begin position="14"/>
        <end position="161"/>
    </location>
</feature>
<dbReference type="PANTHER" id="PTHR14119:SF3">
    <property type="entry name" value="ISOCHORISMATASE DOMAIN-CONTAINING PROTEIN 2"/>
    <property type="match status" value="1"/>
</dbReference>
<sequence>MAGKRLGRLCEKSSALFLCDMQEKFRPSIVYISQIIEVSKRMANLAKILDMPTIVTEQYPKGLGPTVSELGDLSHAKKFEKTCFSMVLPGVEEELKKTETKSIILCGIETQACILKTTTDLLERDYDVHVVADAVSSRSQVDRLFALTTMRQMGAFITTSETVLLQLMGDAKHPKFREAQKLITTSAPDSGLLQAFGVGKL</sequence>
<dbReference type="CDD" id="cd01012">
    <property type="entry name" value="YcaC_related"/>
    <property type="match status" value="1"/>
</dbReference>
<organism evidence="3 4">
    <name type="scientific">Clavelina lepadiformis</name>
    <name type="common">Light-bulb sea squirt</name>
    <name type="synonym">Ascidia lepadiformis</name>
    <dbReference type="NCBI Taxonomy" id="159417"/>
    <lineage>
        <taxon>Eukaryota</taxon>
        <taxon>Metazoa</taxon>
        <taxon>Chordata</taxon>
        <taxon>Tunicata</taxon>
        <taxon>Ascidiacea</taxon>
        <taxon>Aplousobranchia</taxon>
        <taxon>Clavelinidae</taxon>
        <taxon>Clavelina</taxon>
    </lineage>
</organism>
<evidence type="ECO:0000256" key="1">
    <source>
        <dbReference type="ARBA" id="ARBA00006336"/>
    </source>
</evidence>
<comment type="similarity">
    <text evidence="1">Belongs to the isochorismatase family.</text>
</comment>
<accession>A0ABP0GUK1</accession>
<protein>
    <recommendedName>
        <fullName evidence="2">Isochorismatase-like domain-containing protein</fullName>
    </recommendedName>
</protein>
<evidence type="ECO:0000313" key="3">
    <source>
        <dbReference type="EMBL" id="CAK8695405.1"/>
    </source>
</evidence>
<dbReference type="PANTHER" id="PTHR14119">
    <property type="entry name" value="HYDROLASE"/>
    <property type="match status" value="1"/>
</dbReference>
<dbReference type="InterPro" id="IPR036380">
    <property type="entry name" value="Isochorismatase-like_sf"/>
</dbReference>
<comment type="caution">
    <text evidence="3">The sequence shown here is derived from an EMBL/GenBank/DDBJ whole genome shotgun (WGS) entry which is preliminary data.</text>
</comment>
<dbReference type="Pfam" id="PF00857">
    <property type="entry name" value="Isochorismatase"/>
    <property type="match status" value="1"/>
</dbReference>
<dbReference type="Proteomes" id="UP001642483">
    <property type="component" value="Unassembled WGS sequence"/>
</dbReference>
<reference evidence="3 4" key="1">
    <citation type="submission" date="2024-02" db="EMBL/GenBank/DDBJ databases">
        <authorList>
            <person name="Daric V."/>
            <person name="Darras S."/>
        </authorList>
    </citation>
    <scope>NUCLEOTIDE SEQUENCE [LARGE SCALE GENOMIC DNA]</scope>
</reference>
<keyword evidence="4" id="KW-1185">Reference proteome</keyword>
<gene>
    <name evidence="3" type="ORF">CVLEPA_LOCUS28685</name>
</gene>
<evidence type="ECO:0000313" key="4">
    <source>
        <dbReference type="Proteomes" id="UP001642483"/>
    </source>
</evidence>
<dbReference type="Gene3D" id="3.40.50.850">
    <property type="entry name" value="Isochorismatase-like"/>
    <property type="match status" value="1"/>
</dbReference>
<dbReference type="SUPFAM" id="SSF52499">
    <property type="entry name" value="Isochorismatase-like hydrolases"/>
    <property type="match status" value="1"/>
</dbReference>
<evidence type="ECO:0000259" key="2">
    <source>
        <dbReference type="Pfam" id="PF00857"/>
    </source>
</evidence>
<name>A0ABP0GUK1_CLALP</name>
<proteinExistence type="inferred from homology"/>
<dbReference type="InterPro" id="IPR050993">
    <property type="entry name" value="Isochorismatase_domain"/>
</dbReference>
<dbReference type="EMBL" id="CAWYQH010000152">
    <property type="protein sequence ID" value="CAK8695405.1"/>
    <property type="molecule type" value="Genomic_DNA"/>
</dbReference>